<dbReference type="SMART" id="SM00342">
    <property type="entry name" value="HTH_ARAC"/>
    <property type="match status" value="1"/>
</dbReference>
<evidence type="ECO:0000313" key="6">
    <source>
        <dbReference type="Proteomes" id="UP000324611"/>
    </source>
</evidence>
<protein>
    <submittedName>
        <fullName evidence="5">Helix-turn-helix domain-containing protein</fullName>
    </submittedName>
</protein>
<evidence type="ECO:0000256" key="3">
    <source>
        <dbReference type="ARBA" id="ARBA00023163"/>
    </source>
</evidence>
<reference evidence="5 6" key="2">
    <citation type="submission" date="2019-09" db="EMBL/GenBank/DDBJ databases">
        <authorList>
            <person name="Jin C."/>
        </authorList>
    </citation>
    <scope>NUCLEOTIDE SEQUENCE [LARGE SCALE GENOMIC DNA]</scope>
    <source>
        <strain evidence="5 6">BN140078</strain>
    </source>
</reference>
<dbReference type="AlphaFoldDB" id="A0A5B2W2S4"/>
<dbReference type="InterPro" id="IPR018060">
    <property type="entry name" value="HTH_AraC"/>
</dbReference>
<accession>A0A5B2W2S4</accession>
<dbReference type="InterPro" id="IPR037923">
    <property type="entry name" value="HTH-like"/>
</dbReference>
<dbReference type="GO" id="GO:0003700">
    <property type="term" value="F:DNA-binding transcription factor activity"/>
    <property type="evidence" value="ECO:0007669"/>
    <property type="project" value="InterPro"/>
</dbReference>
<dbReference type="RefSeq" id="WP_149837065.1">
    <property type="nucleotide sequence ID" value="NZ_VUOC01000001.1"/>
</dbReference>
<keyword evidence="3" id="KW-0804">Transcription</keyword>
<dbReference type="SUPFAM" id="SSF46689">
    <property type="entry name" value="Homeodomain-like"/>
    <property type="match status" value="1"/>
</dbReference>
<dbReference type="GO" id="GO:0043565">
    <property type="term" value="F:sequence-specific DNA binding"/>
    <property type="evidence" value="ECO:0007669"/>
    <property type="project" value="InterPro"/>
</dbReference>
<name>A0A5B2W2S4_9BACT</name>
<dbReference type="PANTHER" id="PTHR43280:SF32">
    <property type="entry name" value="TRANSCRIPTIONAL REGULATORY PROTEIN"/>
    <property type="match status" value="1"/>
</dbReference>
<dbReference type="PANTHER" id="PTHR43280">
    <property type="entry name" value="ARAC-FAMILY TRANSCRIPTIONAL REGULATOR"/>
    <property type="match status" value="1"/>
</dbReference>
<dbReference type="Gene3D" id="1.10.10.60">
    <property type="entry name" value="Homeodomain-like"/>
    <property type="match status" value="1"/>
</dbReference>
<evidence type="ECO:0000256" key="1">
    <source>
        <dbReference type="ARBA" id="ARBA00023015"/>
    </source>
</evidence>
<dbReference type="SUPFAM" id="SSF51215">
    <property type="entry name" value="Regulatory protein AraC"/>
    <property type="match status" value="1"/>
</dbReference>
<dbReference type="Proteomes" id="UP000324611">
    <property type="component" value="Unassembled WGS sequence"/>
</dbReference>
<evidence type="ECO:0000313" key="5">
    <source>
        <dbReference type="EMBL" id="KAA2245675.1"/>
    </source>
</evidence>
<proteinExistence type="predicted"/>
<dbReference type="Pfam" id="PF12833">
    <property type="entry name" value="HTH_18"/>
    <property type="match status" value="1"/>
</dbReference>
<dbReference type="PROSITE" id="PS01124">
    <property type="entry name" value="HTH_ARAC_FAMILY_2"/>
    <property type="match status" value="1"/>
</dbReference>
<reference evidence="5 6" key="1">
    <citation type="submission" date="2019-09" db="EMBL/GenBank/DDBJ databases">
        <title>Chitinophaga ginsengihumi sp. nov., isolated from soil of ginseng rhizosphere.</title>
        <authorList>
            <person name="Lee J."/>
        </authorList>
    </citation>
    <scope>NUCLEOTIDE SEQUENCE [LARGE SCALE GENOMIC DNA]</scope>
    <source>
        <strain evidence="5 6">BN140078</strain>
    </source>
</reference>
<sequence length="294" mass="34080">MKKDFPIYDISTISEFKKEDILISRFAPYLETHPNLCLPHKHNFFHMLLFTEGGGHHAIDFKEFPVTPFQIYFMIPGQVHSWNFEGEADGFVINFSLPFFKSFLLDSAYLEQFPFFSGVLEDCVLFLPDELQSEVLRLFNSMLTESEAGHQQGMDMIRVLLVQLFITLSRLSERSQSKQRHGASYAVFKKFMSLIEQHITTLKLPSEYAALLHVTPNHLNSVCNMIFGKSAGEIIRDRVVLEAKRMIINIELSISEIAYKLNFKDASYFSRFFKKYAGQSPEEFRQATLHINKH</sequence>
<dbReference type="InterPro" id="IPR020449">
    <property type="entry name" value="Tscrpt_reg_AraC-type_HTH"/>
</dbReference>
<feature type="domain" description="HTH araC/xylS-type" evidence="4">
    <location>
        <begin position="189"/>
        <end position="287"/>
    </location>
</feature>
<comment type="caution">
    <text evidence="5">The sequence shown here is derived from an EMBL/GenBank/DDBJ whole genome shotgun (WGS) entry which is preliminary data.</text>
</comment>
<dbReference type="PRINTS" id="PR00032">
    <property type="entry name" value="HTHARAC"/>
</dbReference>
<evidence type="ECO:0000259" key="4">
    <source>
        <dbReference type="PROSITE" id="PS01124"/>
    </source>
</evidence>
<keyword evidence="6" id="KW-1185">Reference proteome</keyword>
<organism evidence="5 6">
    <name type="scientific">Chitinophaga agrisoli</name>
    <dbReference type="NCBI Taxonomy" id="2607653"/>
    <lineage>
        <taxon>Bacteria</taxon>
        <taxon>Pseudomonadati</taxon>
        <taxon>Bacteroidota</taxon>
        <taxon>Chitinophagia</taxon>
        <taxon>Chitinophagales</taxon>
        <taxon>Chitinophagaceae</taxon>
        <taxon>Chitinophaga</taxon>
    </lineage>
</organism>
<gene>
    <name evidence="5" type="ORF">F0L74_06890</name>
</gene>
<dbReference type="InterPro" id="IPR009057">
    <property type="entry name" value="Homeodomain-like_sf"/>
</dbReference>
<dbReference type="InterPro" id="IPR003313">
    <property type="entry name" value="AraC-bd"/>
</dbReference>
<dbReference type="Pfam" id="PF02311">
    <property type="entry name" value="AraC_binding"/>
    <property type="match status" value="1"/>
</dbReference>
<keyword evidence="1" id="KW-0805">Transcription regulation</keyword>
<keyword evidence="2" id="KW-0238">DNA-binding</keyword>
<dbReference type="EMBL" id="VUOC01000001">
    <property type="protein sequence ID" value="KAA2245675.1"/>
    <property type="molecule type" value="Genomic_DNA"/>
</dbReference>
<evidence type="ECO:0000256" key="2">
    <source>
        <dbReference type="ARBA" id="ARBA00023125"/>
    </source>
</evidence>